<dbReference type="EMBL" id="CAICTM010000980">
    <property type="protein sequence ID" value="CAB9519034.1"/>
    <property type="molecule type" value="Genomic_DNA"/>
</dbReference>
<dbReference type="InterPro" id="IPR040079">
    <property type="entry name" value="Glutathione_S-Trfase"/>
</dbReference>
<reference evidence="4" key="1">
    <citation type="submission" date="2020-06" db="EMBL/GenBank/DDBJ databases">
        <authorList>
            <consortium name="Plant Systems Biology data submission"/>
        </authorList>
    </citation>
    <scope>NUCLEOTIDE SEQUENCE</scope>
    <source>
        <strain evidence="4">D6</strain>
    </source>
</reference>
<gene>
    <name evidence="4" type="ORF">SEMRO_982_G227760.1</name>
</gene>
<dbReference type="CDD" id="cd03056">
    <property type="entry name" value="GST_N_4"/>
    <property type="match status" value="1"/>
</dbReference>
<dbReference type="Proteomes" id="UP001153069">
    <property type="component" value="Unassembled WGS sequence"/>
</dbReference>
<dbReference type="PANTHER" id="PTHR44051">
    <property type="entry name" value="GLUTATHIONE S-TRANSFERASE-RELATED"/>
    <property type="match status" value="1"/>
</dbReference>
<dbReference type="AlphaFoldDB" id="A0A9N8EHZ3"/>
<dbReference type="Pfam" id="PF13410">
    <property type="entry name" value="GST_C_2"/>
    <property type="match status" value="1"/>
</dbReference>
<dbReference type="InterPro" id="IPR036249">
    <property type="entry name" value="Thioredoxin-like_sf"/>
</dbReference>
<feature type="domain" description="GST C-terminal" evidence="3">
    <location>
        <begin position="87"/>
        <end position="211"/>
    </location>
</feature>
<sequence length="212" mass="24153">MMKLYAMPRSGNCYKVAWMLRLLKVPHQIVTTSILDGSTKSPAFMDKNPNGQVPLLELEDGRFLAESGAMLLYLAETQKSFLPPTDDPFQRAKVFEWMFFEQYSHEPSIAVRRANVIFQRPCDDAKMKQLLDKGHHALGVMERQLATTPFLTGPDFSVADIALYAYTHVAAEGEFELTRFPHVQTWLQRIQGMPGYVDMDSCLQEETFVPTI</sequence>
<evidence type="ECO:0000313" key="4">
    <source>
        <dbReference type="EMBL" id="CAB9519034.1"/>
    </source>
</evidence>
<dbReference type="SUPFAM" id="SSF52833">
    <property type="entry name" value="Thioredoxin-like"/>
    <property type="match status" value="1"/>
</dbReference>
<proteinExistence type="inferred from homology"/>
<evidence type="ECO:0000259" key="3">
    <source>
        <dbReference type="PROSITE" id="PS50405"/>
    </source>
</evidence>
<dbReference type="InterPro" id="IPR004045">
    <property type="entry name" value="Glutathione_S-Trfase_N"/>
</dbReference>
<accession>A0A9N8EHZ3</accession>
<dbReference type="InterPro" id="IPR036282">
    <property type="entry name" value="Glutathione-S-Trfase_C_sf"/>
</dbReference>
<dbReference type="Pfam" id="PF13417">
    <property type="entry name" value="GST_N_3"/>
    <property type="match status" value="1"/>
</dbReference>
<dbReference type="PROSITE" id="PS50405">
    <property type="entry name" value="GST_CTER"/>
    <property type="match status" value="1"/>
</dbReference>
<protein>
    <submittedName>
        <fullName evidence="4">Protein GstA</fullName>
    </submittedName>
</protein>
<feature type="domain" description="GST N-terminal" evidence="2">
    <location>
        <begin position="1"/>
        <end position="82"/>
    </location>
</feature>
<evidence type="ECO:0000256" key="1">
    <source>
        <dbReference type="ARBA" id="ARBA00007409"/>
    </source>
</evidence>
<keyword evidence="5" id="KW-1185">Reference proteome</keyword>
<organism evidence="4 5">
    <name type="scientific">Seminavis robusta</name>
    <dbReference type="NCBI Taxonomy" id="568900"/>
    <lineage>
        <taxon>Eukaryota</taxon>
        <taxon>Sar</taxon>
        <taxon>Stramenopiles</taxon>
        <taxon>Ochrophyta</taxon>
        <taxon>Bacillariophyta</taxon>
        <taxon>Bacillariophyceae</taxon>
        <taxon>Bacillariophycidae</taxon>
        <taxon>Naviculales</taxon>
        <taxon>Naviculaceae</taxon>
        <taxon>Seminavis</taxon>
    </lineage>
</organism>
<evidence type="ECO:0000259" key="2">
    <source>
        <dbReference type="PROSITE" id="PS50404"/>
    </source>
</evidence>
<dbReference type="SUPFAM" id="SSF47616">
    <property type="entry name" value="GST C-terminal domain-like"/>
    <property type="match status" value="1"/>
</dbReference>
<comment type="similarity">
    <text evidence="1">Belongs to the GST superfamily.</text>
</comment>
<dbReference type="SFLD" id="SFLDG01151">
    <property type="entry name" value="Main.2:_Nu-like"/>
    <property type="match status" value="1"/>
</dbReference>
<dbReference type="SFLD" id="SFLDG01150">
    <property type="entry name" value="Main.1:_Beta-like"/>
    <property type="match status" value="1"/>
</dbReference>
<dbReference type="SFLD" id="SFLDG00358">
    <property type="entry name" value="Main_(cytGST)"/>
    <property type="match status" value="1"/>
</dbReference>
<dbReference type="SFLD" id="SFLDS00019">
    <property type="entry name" value="Glutathione_Transferase_(cytos"/>
    <property type="match status" value="1"/>
</dbReference>
<dbReference type="InterPro" id="IPR010987">
    <property type="entry name" value="Glutathione-S-Trfase_C-like"/>
</dbReference>
<dbReference type="PROSITE" id="PS50404">
    <property type="entry name" value="GST_NTER"/>
    <property type="match status" value="1"/>
</dbReference>
<dbReference type="Gene3D" id="1.20.1050.10">
    <property type="match status" value="1"/>
</dbReference>
<name>A0A9N8EHZ3_9STRA</name>
<dbReference type="PANTHER" id="PTHR44051:SF2">
    <property type="entry name" value="HYPOTHETICAL GLUTATHIONE S-TRANSFERASE LIKE PROTEIN"/>
    <property type="match status" value="1"/>
</dbReference>
<dbReference type="Gene3D" id="3.40.30.10">
    <property type="entry name" value="Glutaredoxin"/>
    <property type="match status" value="1"/>
</dbReference>
<comment type="caution">
    <text evidence="4">The sequence shown here is derived from an EMBL/GenBank/DDBJ whole genome shotgun (WGS) entry which is preliminary data.</text>
</comment>
<dbReference type="OrthoDB" id="249703at2759"/>
<evidence type="ECO:0000313" key="5">
    <source>
        <dbReference type="Proteomes" id="UP001153069"/>
    </source>
</evidence>